<comment type="similarity">
    <text evidence="2">Belongs to the peptidase C13 family.</text>
</comment>
<evidence type="ECO:0000256" key="1">
    <source>
        <dbReference type="ARBA" id="ARBA00000810"/>
    </source>
</evidence>
<dbReference type="EMBL" id="JBFDAA010000007">
    <property type="protein sequence ID" value="KAL1130442.1"/>
    <property type="molecule type" value="Genomic_DNA"/>
</dbReference>
<evidence type="ECO:0000256" key="5">
    <source>
        <dbReference type="ARBA" id="ARBA00022729"/>
    </source>
</evidence>
<dbReference type="Pfam" id="PF01650">
    <property type="entry name" value="Peptidase_C13"/>
    <property type="match status" value="1"/>
</dbReference>
<evidence type="ECO:0000256" key="9">
    <source>
        <dbReference type="SAM" id="SignalP"/>
    </source>
</evidence>
<keyword evidence="4" id="KW-0645">Protease</keyword>
<accession>A0ABD0YGQ7</accession>
<dbReference type="Gene3D" id="3.40.50.1460">
    <property type="match status" value="1"/>
</dbReference>
<dbReference type="InterPro" id="IPR001096">
    <property type="entry name" value="Peptidase_C13"/>
</dbReference>
<gene>
    <name evidence="10" type="ORF">AAG570_011690</name>
</gene>
<evidence type="ECO:0000256" key="7">
    <source>
        <dbReference type="ARBA" id="ARBA00022807"/>
    </source>
</evidence>
<sequence>MKNKITLLFGLLIALVVSNQKSVSSENRQIWAFLVAGSSGYYNYRHQADLCHAYQILHENGIPDENIIVMMADDIAFNQENPTPGVIINSPGGPNVYEGVPKDYTGKDVNPLNFINILSGNKTAMKNIGSGRVIESGPNDHVFVNFVDHGGAGVFCFDEEVLTADVLIDTLKSMASRSQFSKMILYIEACFSGSMFDDLLDDDLNIFALTAADPHESSYACYYDAKRQTYLGDVFSVNWLNDSEHESLPQESIHHQFEKVRTRTNASHVEEYGDLDIGETKLSEIIGFRMRGQNSPPAPPINDDVHFRFVFCFFLLMNCD</sequence>
<proteinExistence type="inferred from homology"/>
<keyword evidence="7" id="KW-0788">Thiol protease</keyword>
<dbReference type="PIRSF" id="PIRSF019663">
    <property type="entry name" value="Legumain"/>
    <property type="match status" value="1"/>
</dbReference>
<keyword evidence="5 9" id="KW-0732">Signal</keyword>
<reference evidence="10 11" key="1">
    <citation type="submission" date="2024-07" db="EMBL/GenBank/DDBJ databases">
        <title>Chromosome-level genome assembly of the water stick insect Ranatra chinensis (Heteroptera: Nepidae).</title>
        <authorList>
            <person name="Liu X."/>
        </authorList>
    </citation>
    <scope>NUCLEOTIDE SEQUENCE [LARGE SCALE GENOMIC DNA]</scope>
    <source>
        <strain evidence="10">Cailab_2021Rc</strain>
        <tissue evidence="10">Muscle</tissue>
    </source>
</reference>
<evidence type="ECO:0000256" key="8">
    <source>
        <dbReference type="PIRSR" id="PIRSR019663-1"/>
    </source>
</evidence>
<dbReference type="EC" id="3.4.22.34" evidence="3"/>
<comment type="catalytic activity">
    <reaction evidence="1">
        <text>Hydrolysis of proteins and small molecule substrates at -Asn-|-Xaa- bonds.</text>
        <dbReference type="EC" id="3.4.22.34"/>
    </reaction>
</comment>
<dbReference type="Proteomes" id="UP001558652">
    <property type="component" value="Unassembled WGS sequence"/>
</dbReference>
<feature type="active site" evidence="8">
    <location>
        <position position="149"/>
    </location>
</feature>
<keyword evidence="11" id="KW-1185">Reference proteome</keyword>
<dbReference type="PRINTS" id="PR00776">
    <property type="entry name" value="HEMOGLOBNASE"/>
</dbReference>
<evidence type="ECO:0000256" key="3">
    <source>
        <dbReference type="ARBA" id="ARBA00012628"/>
    </source>
</evidence>
<feature type="active site" description="Nucleophile" evidence="8">
    <location>
        <position position="190"/>
    </location>
</feature>
<evidence type="ECO:0000256" key="2">
    <source>
        <dbReference type="ARBA" id="ARBA00009941"/>
    </source>
</evidence>
<comment type="caution">
    <text evidence="10">The sequence shown here is derived from an EMBL/GenBank/DDBJ whole genome shotgun (WGS) entry which is preliminary data.</text>
</comment>
<dbReference type="PANTHER" id="PTHR12000">
    <property type="entry name" value="HEMOGLOBINASE FAMILY MEMBER"/>
    <property type="match status" value="1"/>
</dbReference>
<dbReference type="GO" id="GO:0004197">
    <property type="term" value="F:cysteine-type endopeptidase activity"/>
    <property type="evidence" value="ECO:0007669"/>
    <property type="project" value="UniProtKB-EC"/>
</dbReference>
<evidence type="ECO:0000256" key="4">
    <source>
        <dbReference type="ARBA" id="ARBA00022670"/>
    </source>
</evidence>
<dbReference type="PANTHER" id="PTHR12000:SF42">
    <property type="entry name" value="LEGUMAIN"/>
    <property type="match status" value="1"/>
</dbReference>
<dbReference type="GO" id="GO:0006508">
    <property type="term" value="P:proteolysis"/>
    <property type="evidence" value="ECO:0007669"/>
    <property type="project" value="UniProtKB-KW"/>
</dbReference>
<name>A0ABD0YGQ7_9HEMI</name>
<protein>
    <recommendedName>
        <fullName evidence="3">legumain</fullName>
        <ecNumber evidence="3">3.4.22.34</ecNumber>
    </recommendedName>
</protein>
<dbReference type="FunFam" id="3.40.50.1460:FF:000006">
    <property type="entry name" value="Legumain"/>
    <property type="match status" value="1"/>
</dbReference>
<feature type="chain" id="PRO_5044758963" description="legumain" evidence="9">
    <location>
        <begin position="26"/>
        <end position="320"/>
    </location>
</feature>
<keyword evidence="6" id="KW-0378">Hydrolase</keyword>
<evidence type="ECO:0000313" key="11">
    <source>
        <dbReference type="Proteomes" id="UP001558652"/>
    </source>
</evidence>
<feature type="signal peptide" evidence="9">
    <location>
        <begin position="1"/>
        <end position="25"/>
    </location>
</feature>
<evidence type="ECO:0000256" key="6">
    <source>
        <dbReference type="ARBA" id="ARBA00022801"/>
    </source>
</evidence>
<organism evidence="10 11">
    <name type="scientific">Ranatra chinensis</name>
    <dbReference type="NCBI Taxonomy" id="642074"/>
    <lineage>
        <taxon>Eukaryota</taxon>
        <taxon>Metazoa</taxon>
        <taxon>Ecdysozoa</taxon>
        <taxon>Arthropoda</taxon>
        <taxon>Hexapoda</taxon>
        <taxon>Insecta</taxon>
        <taxon>Pterygota</taxon>
        <taxon>Neoptera</taxon>
        <taxon>Paraneoptera</taxon>
        <taxon>Hemiptera</taxon>
        <taxon>Heteroptera</taxon>
        <taxon>Panheteroptera</taxon>
        <taxon>Nepomorpha</taxon>
        <taxon>Nepidae</taxon>
        <taxon>Ranatrinae</taxon>
        <taxon>Ranatra</taxon>
    </lineage>
</organism>
<evidence type="ECO:0000313" key="10">
    <source>
        <dbReference type="EMBL" id="KAL1130442.1"/>
    </source>
</evidence>
<dbReference type="AlphaFoldDB" id="A0ABD0YGQ7"/>